<comment type="caution">
    <text evidence="1">The sequence shown here is derived from an EMBL/GenBank/DDBJ whole genome shotgun (WGS) entry which is preliminary data.</text>
</comment>
<reference evidence="1 2" key="1">
    <citation type="submission" date="2020-05" db="EMBL/GenBank/DDBJ databases">
        <title>Identification and distribution of gene clusters putatively required for synthesis of sphingolipid metabolism inhibitors in phylogenetically diverse species of the filamentous fungus Fusarium.</title>
        <authorList>
            <person name="Kim H.-S."/>
            <person name="Busman M."/>
            <person name="Brown D.W."/>
            <person name="Divon H."/>
            <person name="Uhlig S."/>
            <person name="Proctor R.H."/>
        </authorList>
    </citation>
    <scope>NUCLEOTIDE SEQUENCE [LARGE SCALE GENOMIC DNA]</scope>
    <source>
        <strain evidence="1 2">NRRL 25211</strain>
    </source>
</reference>
<evidence type="ECO:0000313" key="2">
    <source>
        <dbReference type="Proteomes" id="UP000544095"/>
    </source>
</evidence>
<dbReference type="EMBL" id="JAAOAR010001218">
    <property type="protein sequence ID" value="KAF5569600.1"/>
    <property type="molecule type" value="Genomic_DNA"/>
</dbReference>
<gene>
    <name evidence="1" type="ORF">FPANT_13890</name>
</gene>
<dbReference type="Proteomes" id="UP000544095">
    <property type="component" value="Unassembled WGS sequence"/>
</dbReference>
<organism evidence="1 2">
    <name type="scientific">Fusarium pseudoanthophilum</name>
    <dbReference type="NCBI Taxonomy" id="48495"/>
    <lineage>
        <taxon>Eukaryota</taxon>
        <taxon>Fungi</taxon>
        <taxon>Dikarya</taxon>
        <taxon>Ascomycota</taxon>
        <taxon>Pezizomycotina</taxon>
        <taxon>Sordariomycetes</taxon>
        <taxon>Hypocreomycetidae</taxon>
        <taxon>Hypocreales</taxon>
        <taxon>Nectriaceae</taxon>
        <taxon>Fusarium</taxon>
        <taxon>Fusarium fujikuroi species complex</taxon>
    </lineage>
</organism>
<dbReference type="AlphaFoldDB" id="A0A8H5KCK9"/>
<proteinExistence type="predicted"/>
<name>A0A8H5KCK9_9HYPO</name>
<sequence>MPMSKFDITRDSMNVSISGQSDMRKMATIIATLASYGHGQAQNEAHGRSGLVNTTKSVAGGQNVVNLDLIGLDASTKIHCIARVDMKTFSDNEPYRATDAA</sequence>
<evidence type="ECO:0000313" key="1">
    <source>
        <dbReference type="EMBL" id="KAF5569600.1"/>
    </source>
</evidence>
<accession>A0A8H5KCK9</accession>
<keyword evidence="2" id="KW-1185">Reference proteome</keyword>
<protein>
    <submittedName>
        <fullName evidence="1">Uncharacterized protein</fullName>
    </submittedName>
</protein>